<dbReference type="SUPFAM" id="SSF81606">
    <property type="entry name" value="PP2C-like"/>
    <property type="match status" value="1"/>
</dbReference>
<name>F0ZXP6_DICPU</name>
<dbReference type="eggNOG" id="KOG0698">
    <property type="taxonomic scope" value="Eukaryota"/>
</dbReference>
<dbReference type="OMA" id="EMMMTHE"/>
<feature type="domain" description="PPM-type phosphatase" evidence="7">
    <location>
        <begin position="145"/>
        <end position="394"/>
    </location>
</feature>
<feature type="compositionally biased region" description="Low complexity" evidence="6">
    <location>
        <begin position="22"/>
        <end position="31"/>
    </location>
</feature>
<dbReference type="Gene3D" id="3.60.40.10">
    <property type="entry name" value="PPM-type phosphatase domain"/>
    <property type="match status" value="1"/>
</dbReference>
<dbReference type="OrthoDB" id="10264738at2759"/>
<gene>
    <name evidence="8" type="ORF">DICPUDRAFT_57785</name>
</gene>
<dbReference type="CDD" id="cd00143">
    <property type="entry name" value="PP2Cc"/>
    <property type="match status" value="1"/>
</dbReference>
<dbReference type="PROSITE" id="PS01032">
    <property type="entry name" value="PPM_1"/>
    <property type="match status" value="1"/>
</dbReference>
<dbReference type="VEuPathDB" id="AmoebaDB:DICPUDRAFT_57785"/>
<dbReference type="GO" id="GO:0004722">
    <property type="term" value="F:protein serine/threonine phosphatase activity"/>
    <property type="evidence" value="ECO:0000318"/>
    <property type="project" value="GO_Central"/>
</dbReference>
<reference evidence="9" key="1">
    <citation type="journal article" date="2011" name="Genome Biol.">
        <title>Comparative genomics of the social amoebae Dictyostelium discoideum and Dictyostelium purpureum.</title>
        <authorList>
            <consortium name="US DOE Joint Genome Institute (JGI-PGF)"/>
            <person name="Sucgang R."/>
            <person name="Kuo A."/>
            <person name="Tian X."/>
            <person name="Salerno W."/>
            <person name="Parikh A."/>
            <person name="Feasley C.L."/>
            <person name="Dalin E."/>
            <person name="Tu H."/>
            <person name="Huang E."/>
            <person name="Barry K."/>
            <person name="Lindquist E."/>
            <person name="Shapiro H."/>
            <person name="Bruce D."/>
            <person name="Schmutz J."/>
            <person name="Salamov A."/>
            <person name="Fey P."/>
            <person name="Gaudet P."/>
            <person name="Anjard C."/>
            <person name="Babu M.M."/>
            <person name="Basu S."/>
            <person name="Bushmanova Y."/>
            <person name="van der Wel H."/>
            <person name="Katoh-Kurasawa M."/>
            <person name="Dinh C."/>
            <person name="Coutinho P.M."/>
            <person name="Saito T."/>
            <person name="Elias M."/>
            <person name="Schaap P."/>
            <person name="Kay R.R."/>
            <person name="Henrissat B."/>
            <person name="Eichinger L."/>
            <person name="Rivero F."/>
            <person name="Putnam N.H."/>
            <person name="West C.M."/>
            <person name="Loomis W.F."/>
            <person name="Chisholm R.L."/>
            <person name="Shaulsky G."/>
            <person name="Strassmann J.E."/>
            <person name="Queller D.C."/>
            <person name="Kuspa A."/>
            <person name="Grigoriev I.V."/>
        </authorList>
    </citation>
    <scope>NUCLEOTIDE SEQUENCE [LARGE SCALE GENOMIC DNA]</scope>
    <source>
        <strain evidence="9">QSDP1</strain>
    </source>
</reference>
<dbReference type="RefSeq" id="XP_003292188.1">
    <property type="nucleotide sequence ID" value="XM_003292140.1"/>
</dbReference>
<feature type="compositionally biased region" description="Basic and acidic residues" evidence="6">
    <location>
        <begin position="63"/>
        <end position="92"/>
    </location>
</feature>
<keyword evidence="3 5" id="KW-0378">Hydrolase</keyword>
<accession>F0ZXP6</accession>
<evidence type="ECO:0000256" key="4">
    <source>
        <dbReference type="ARBA" id="ARBA00022912"/>
    </source>
</evidence>
<dbReference type="InterPro" id="IPR015655">
    <property type="entry name" value="PP2C"/>
</dbReference>
<dbReference type="GO" id="GO:0005634">
    <property type="term" value="C:nucleus"/>
    <property type="evidence" value="ECO:0000318"/>
    <property type="project" value="GO_Central"/>
</dbReference>
<dbReference type="STRING" id="5786.F0ZXP6"/>
<comment type="similarity">
    <text evidence="1 5">Belongs to the PP2C family.</text>
</comment>
<dbReference type="PANTHER" id="PTHR13832:SF837">
    <property type="entry name" value="PROTEIN PHOSPHATASE 2C-LIKE DOMAIN-CONTAINING PROTEIN 1"/>
    <property type="match status" value="1"/>
</dbReference>
<evidence type="ECO:0000313" key="8">
    <source>
        <dbReference type="EMBL" id="EGC31279.1"/>
    </source>
</evidence>
<sequence>MSQNNTDMIDSSSSDLKDEIINNNNDTVNTTKATEITADKSLEVEKGKTGDNNNNNSSNNDITEDKKEDSSKNIENKENVNKKDEESNKEDTESNNSNNETPSTPLSNPQQPEQPKSQQKQSKSQQYSPESPAKDSKTLSVRDVGVSFEKNPRYRRTMEDEHVIIDCFGGDPTQGYFAIYDGHGGRGAVEFTAKTLHNNLLEELNKDQNGDVLEHFKNSYLLTDKQMNEKESIQFSGTTSITALIRKSPVDGERYLYIANAGDARAVVCHNKVAERLSYDHKGSDQEETKRIVEAGGFVVNNRVNGILAVTRSLGDHSMKEYVIGDPYKRAIKFDEGHTHLILACDGLWDVTSDQDAVDLILNETEAQKMSDKLLLHALKSGSTDNISIIVIIL</sequence>
<dbReference type="Pfam" id="PF00481">
    <property type="entry name" value="PP2C"/>
    <property type="match status" value="1"/>
</dbReference>
<dbReference type="PANTHER" id="PTHR13832">
    <property type="entry name" value="PROTEIN PHOSPHATASE 2C"/>
    <property type="match status" value="1"/>
</dbReference>
<evidence type="ECO:0000256" key="1">
    <source>
        <dbReference type="ARBA" id="ARBA00006702"/>
    </source>
</evidence>
<keyword evidence="2" id="KW-0479">Metal-binding</keyword>
<dbReference type="SMART" id="SM00332">
    <property type="entry name" value="PP2Cc"/>
    <property type="match status" value="1"/>
</dbReference>
<dbReference type="GeneID" id="10505941"/>
<feature type="compositionally biased region" description="Basic and acidic residues" evidence="6">
    <location>
        <begin position="37"/>
        <end position="49"/>
    </location>
</feature>
<keyword evidence="4 5" id="KW-0904">Protein phosphatase</keyword>
<dbReference type="InterPro" id="IPR036457">
    <property type="entry name" value="PPM-type-like_dom_sf"/>
</dbReference>
<dbReference type="FunFam" id="3.60.40.10:FF:000169">
    <property type="entry name" value="Phosphatase 2C-like domain-containing protein"/>
    <property type="match status" value="1"/>
</dbReference>
<evidence type="ECO:0000256" key="2">
    <source>
        <dbReference type="ARBA" id="ARBA00022723"/>
    </source>
</evidence>
<dbReference type="GO" id="GO:0046872">
    <property type="term" value="F:metal ion binding"/>
    <property type="evidence" value="ECO:0007669"/>
    <property type="project" value="UniProtKB-KW"/>
</dbReference>
<dbReference type="GO" id="GO:0043409">
    <property type="term" value="P:negative regulation of MAPK cascade"/>
    <property type="evidence" value="ECO:0000318"/>
    <property type="project" value="GO_Central"/>
</dbReference>
<evidence type="ECO:0000256" key="3">
    <source>
        <dbReference type="ARBA" id="ARBA00022801"/>
    </source>
</evidence>
<evidence type="ECO:0000259" key="7">
    <source>
        <dbReference type="PROSITE" id="PS51746"/>
    </source>
</evidence>
<dbReference type="InterPro" id="IPR000222">
    <property type="entry name" value="PP2C_BS"/>
</dbReference>
<dbReference type="FunCoup" id="F0ZXP6">
    <property type="interactions" value="372"/>
</dbReference>
<evidence type="ECO:0000256" key="6">
    <source>
        <dbReference type="SAM" id="MobiDB-lite"/>
    </source>
</evidence>
<dbReference type="InterPro" id="IPR001932">
    <property type="entry name" value="PPM-type_phosphatase-like_dom"/>
</dbReference>
<keyword evidence="9" id="KW-1185">Reference proteome</keyword>
<protein>
    <recommendedName>
        <fullName evidence="7">PPM-type phosphatase domain-containing protein</fullName>
    </recommendedName>
</protein>
<dbReference type="PROSITE" id="PS51746">
    <property type="entry name" value="PPM_2"/>
    <property type="match status" value="1"/>
</dbReference>
<feature type="region of interest" description="Disordered" evidence="6">
    <location>
        <begin position="1"/>
        <end position="144"/>
    </location>
</feature>
<dbReference type="GO" id="GO:0007165">
    <property type="term" value="P:signal transduction"/>
    <property type="evidence" value="ECO:0000318"/>
    <property type="project" value="GO_Central"/>
</dbReference>
<evidence type="ECO:0000313" key="9">
    <source>
        <dbReference type="Proteomes" id="UP000001064"/>
    </source>
</evidence>
<dbReference type="InParanoid" id="F0ZXP6"/>
<feature type="compositionally biased region" description="Low complexity" evidence="6">
    <location>
        <begin position="94"/>
        <end position="131"/>
    </location>
</feature>
<evidence type="ECO:0000256" key="5">
    <source>
        <dbReference type="RuleBase" id="RU003465"/>
    </source>
</evidence>
<feature type="compositionally biased region" description="Polar residues" evidence="6">
    <location>
        <begin position="1"/>
        <end position="14"/>
    </location>
</feature>
<proteinExistence type="inferred from homology"/>
<organism evidence="8 9">
    <name type="scientific">Dictyostelium purpureum</name>
    <name type="common">Slime mold</name>
    <dbReference type="NCBI Taxonomy" id="5786"/>
    <lineage>
        <taxon>Eukaryota</taxon>
        <taxon>Amoebozoa</taxon>
        <taxon>Evosea</taxon>
        <taxon>Eumycetozoa</taxon>
        <taxon>Dictyostelia</taxon>
        <taxon>Dictyosteliales</taxon>
        <taxon>Dictyosteliaceae</taxon>
        <taxon>Dictyostelium</taxon>
    </lineage>
</organism>
<dbReference type="KEGG" id="dpp:DICPUDRAFT_57785"/>
<dbReference type="Proteomes" id="UP000001064">
    <property type="component" value="Unassembled WGS sequence"/>
</dbReference>
<dbReference type="GO" id="GO:0005737">
    <property type="term" value="C:cytoplasm"/>
    <property type="evidence" value="ECO:0000318"/>
    <property type="project" value="GO_Central"/>
</dbReference>
<dbReference type="EMBL" id="GL871264">
    <property type="protein sequence ID" value="EGC31279.1"/>
    <property type="molecule type" value="Genomic_DNA"/>
</dbReference>
<dbReference type="AlphaFoldDB" id="F0ZXP6"/>